<feature type="coiled-coil region" evidence="2">
    <location>
        <begin position="373"/>
        <end position="400"/>
    </location>
</feature>
<keyword evidence="2" id="KW-0175">Coiled coil</keyword>
<name>A0A7T4PGM8_9ACTN</name>
<keyword evidence="1" id="KW-0560">Oxidoreductase</keyword>
<evidence type="ECO:0000256" key="1">
    <source>
        <dbReference type="ARBA" id="ARBA00023002"/>
    </source>
</evidence>
<dbReference type="EMBL" id="CP065959">
    <property type="protein sequence ID" value="QQC89917.1"/>
    <property type="molecule type" value="Genomic_DNA"/>
</dbReference>
<dbReference type="GO" id="GO:0004497">
    <property type="term" value="F:monooxygenase activity"/>
    <property type="evidence" value="ECO:0007669"/>
    <property type="project" value="TreeGrafter"/>
</dbReference>
<dbReference type="PRINTS" id="PR00469">
    <property type="entry name" value="PNDRDTASEII"/>
</dbReference>
<dbReference type="Pfam" id="PF13738">
    <property type="entry name" value="Pyr_redox_3"/>
    <property type="match status" value="1"/>
</dbReference>
<dbReference type="InterPro" id="IPR050982">
    <property type="entry name" value="Auxin_biosynth/cation_transpt"/>
</dbReference>
<feature type="compositionally biased region" description="Low complexity" evidence="3">
    <location>
        <begin position="492"/>
        <end position="506"/>
    </location>
</feature>
<feature type="compositionally biased region" description="Low complexity" evidence="3">
    <location>
        <begin position="440"/>
        <end position="454"/>
    </location>
</feature>
<feature type="region of interest" description="Disordered" evidence="3">
    <location>
        <begin position="400"/>
        <end position="532"/>
    </location>
</feature>
<protein>
    <submittedName>
        <fullName evidence="4">NAD(P)-binding domain-containing protein</fullName>
    </submittedName>
</protein>
<dbReference type="PRINTS" id="PR00368">
    <property type="entry name" value="FADPNR"/>
</dbReference>
<feature type="compositionally biased region" description="Low complexity" evidence="3">
    <location>
        <begin position="470"/>
        <end position="480"/>
    </location>
</feature>
<evidence type="ECO:0000256" key="3">
    <source>
        <dbReference type="SAM" id="MobiDB-lite"/>
    </source>
</evidence>
<sequence>MADSTYPPAARQDRPVYVIGAGPGGLATAAALGTRGIRVVVLEKGERVGTSWRGHYDRLRLHTTRRLSALPGLPIPRAFGRWVSRDDVIRYLEKYAEHHRIDVVTGVEVTGIERTADGTGWLLRATGGRELTAGAVVVATGYNHTPRIPDWPGRDTYSGELLHARDYRNPTPFTGKDVLVVGVGNTGAEIAVDLAEGDAARVRLAVRTAPHIVRRSTAGWPAQLTGILCRRLPTALVDRLAAPVARISVPDLSRHGLPRPRTGLYSRVRQGAIPVQDVGLIDAVRAGRVEPVAAVRSFAGGEVTLADGSVITPDVVIAATGYRRALEDLVGDLVPLDERGRPAVHGRRTSRQAPGLYFTGFTNPISGMLRELAHDAEKIAKSITRALAKAEAKADAAAAKARRRDAAGVRGAAGGRDATGPEAEPPTRAERESPTGGRDATAPEAGTPAGAEAEPPTRAERESPTGGRDATAPEAGTPAGAERESPTGGRDATAPEGGTPAGAEAETPTRAEGEPAAEPLGKAAAKASTTAE</sequence>
<dbReference type="PANTHER" id="PTHR43539:SF78">
    <property type="entry name" value="FLAVIN-CONTAINING MONOOXYGENASE"/>
    <property type="match status" value="1"/>
</dbReference>
<reference evidence="4 5" key="1">
    <citation type="submission" date="2020-12" db="EMBL/GenBank/DDBJ databases">
        <title>Identification and biosynthesis of polyene macrolides produced by Streptomyces alfalfae Men-myco-93-63.</title>
        <authorList>
            <person name="Liu D."/>
            <person name="Li Y."/>
            <person name="Liu L."/>
            <person name="Han X."/>
            <person name="Shen F."/>
        </authorList>
    </citation>
    <scope>NUCLEOTIDE SEQUENCE [LARGE SCALE GENOMIC DNA]</scope>
    <source>
        <strain evidence="4 5">Men-myco-93-63</strain>
    </source>
</reference>
<dbReference type="Gene3D" id="3.50.50.60">
    <property type="entry name" value="FAD/NAD(P)-binding domain"/>
    <property type="match status" value="1"/>
</dbReference>
<gene>
    <name evidence="4" type="ORF">I8755_16975</name>
</gene>
<dbReference type="InterPro" id="IPR036188">
    <property type="entry name" value="FAD/NAD-bd_sf"/>
</dbReference>
<dbReference type="GO" id="GO:0050660">
    <property type="term" value="F:flavin adenine dinucleotide binding"/>
    <property type="evidence" value="ECO:0007669"/>
    <property type="project" value="TreeGrafter"/>
</dbReference>
<accession>A0A7T4PGM8</accession>
<dbReference type="Proteomes" id="UP000596130">
    <property type="component" value="Chromosome"/>
</dbReference>
<dbReference type="AlphaFoldDB" id="A0A7T4PGM8"/>
<evidence type="ECO:0000256" key="2">
    <source>
        <dbReference type="SAM" id="Coils"/>
    </source>
</evidence>
<feature type="compositionally biased region" description="Low complexity" evidence="3">
    <location>
        <begin position="514"/>
        <end position="532"/>
    </location>
</feature>
<dbReference type="GO" id="GO:0005829">
    <property type="term" value="C:cytosol"/>
    <property type="evidence" value="ECO:0007669"/>
    <property type="project" value="TreeGrafter"/>
</dbReference>
<evidence type="ECO:0000313" key="4">
    <source>
        <dbReference type="EMBL" id="QQC89917.1"/>
    </source>
</evidence>
<dbReference type="SUPFAM" id="SSF51905">
    <property type="entry name" value="FAD/NAD(P)-binding domain"/>
    <property type="match status" value="3"/>
</dbReference>
<proteinExistence type="predicted"/>
<organism evidence="4 5">
    <name type="scientific">Streptomyces alfalfae</name>
    <dbReference type="NCBI Taxonomy" id="1642299"/>
    <lineage>
        <taxon>Bacteria</taxon>
        <taxon>Bacillati</taxon>
        <taxon>Actinomycetota</taxon>
        <taxon>Actinomycetes</taxon>
        <taxon>Kitasatosporales</taxon>
        <taxon>Streptomycetaceae</taxon>
        <taxon>Streptomyces</taxon>
    </lineage>
</organism>
<evidence type="ECO:0000313" key="5">
    <source>
        <dbReference type="Proteomes" id="UP000596130"/>
    </source>
</evidence>
<dbReference type="PANTHER" id="PTHR43539">
    <property type="entry name" value="FLAVIN-BINDING MONOOXYGENASE-LIKE PROTEIN (AFU_ORTHOLOGUE AFUA_4G09220)"/>
    <property type="match status" value="1"/>
</dbReference>